<dbReference type="InterPro" id="IPR016714">
    <property type="entry name" value="MANB/E"/>
</dbReference>
<dbReference type="PIRSF" id="PIRSF018168">
    <property type="entry name" value="Mannan-1_4-beta-mannosidase"/>
    <property type="match status" value="1"/>
</dbReference>
<feature type="binding site" evidence="6">
    <location>
        <position position="194"/>
    </location>
    <ligand>
        <name>substrate</name>
    </ligand>
</feature>
<dbReference type="GO" id="GO:0016985">
    <property type="term" value="F:mannan endo-1,4-beta-mannosidase activity"/>
    <property type="evidence" value="ECO:0007669"/>
    <property type="project" value="UniProtKB-UniRule"/>
</dbReference>
<feature type="active site" description="Proton donor" evidence="5 8">
    <location>
        <position position="189"/>
    </location>
</feature>
<keyword evidence="4" id="KW-0119">Carbohydrate metabolism</keyword>
<dbReference type="RefSeq" id="WP_188412951.1">
    <property type="nucleotide sequence ID" value="NZ_BMDO01000001.1"/>
</dbReference>
<reference evidence="10" key="1">
    <citation type="journal article" date="2014" name="Int. J. Syst. Evol. Microbiol.">
        <title>Complete genome sequence of Corynebacterium casei LMG S-19264T (=DSM 44701T), isolated from a smear-ripened cheese.</title>
        <authorList>
            <consortium name="US DOE Joint Genome Institute (JGI-PGF)"/>
            <person name="Walter F."/>
            <person name="Albersmeier A."/>
            <person name="Kalinowski J."/>
            <person name="Ruckert C."/>
        </authorList>
    </citation>
    <scope>NUCLEOTIDE SEQUENCE</scope>
    <source>
        <strain evidence="10">CCM 8711</strain>
    </source>
</reference>
<dbReference type="GO" id="GO:0005576">
    <property type="term" value="C:extracellular region"/>
    <property type="evidence" value="ECO:0007669"/>
    <property type="project" value="UniProtKB-SubCell"/>
</dbReference>
<evidence type="ECO:0000256" key="5">
    <source>
        <dbReference type="PIRSR" id="PIRSR018168-1"/>
    </source>
</evidence>
<evidence type="ECO:0000256" key="8">
    <source>
        <dbReference type="PROSITE-ProRule" id="PRU01100"/>
    </source>
</evidence>
<dbReference type="Proteomes" id="UP000662074">
    <property type="component" value="Unassembled WGS sequence"/>
</dbReference>
<evidence type="ECO:0000256" key="6">
    <source>
        <dbReference type="PIRSR" id="PIRSR018168-2"/>
    </source>
</evidence>
<evidence type="ECO:0000256" key="1">
    <source>
        <dbReference type="ARBA" id="ARBA00007754"/>
    </source>
</evidence>
<feature type="binding site" evidence="6">
    <location>
        <position position="260"/>
    </location>
    <ligand>
        <name>substrate</name>
    </ligand>
</feature>
<feature type="domain" description="GH26" evidence="9">
    <location>
        <begin position="34"/>
        <end position="360"/>
    </location>
</feature>
<reference evidence="10" key="2">
    <citation type="submission" date="2020-09" db="EMBL/GenBank/DDBJ databases">
        <authorList>
            <person name="Sun Q."/>
            <person name="Sedlacek I."/>
        </authorList>
    </citation>
    <scope>NUCLEOTIDE SEQUENCE</scope>
    <source>
        <strain evidence="10">CCM 8711</strain>
    </source>
</reference>
<keyword evidence="2 4" id="KW-0378">Hydrolase</keyword>
<evidence type="ECO:0000313" key="10">
    <source>
        <dbReference type="EMBL" id="GGI48988.1"/>
    </source>
</evidence>
<dbReference type="PANTHER" id="PTHR40079">
    <property type="entry name" value="MANNAN ENDO-1,4-BETA-MANNOSIDASE E-RELATED"/>
    <property type="match status" value="1"/>
</dbReference>
<evidence type="ECO:0000256" key="4">
    <source>
        <dbReference type="PIRNR" id="PIRNR018168"/>
    </source>
</evidence>
<evidence type="ECO:0000256" key="7">
    <source>
        <dbReference type="PIRSR" id="PIRSR018168-3"/>
    </source>
</evidence>
<feature type="site" description="Plays an important role in maintaining the position of the catalytic nucleophile" evidence="7">
    <location>
        <position position="188"/>
    </location>
</feature>
<feature type="binding site" evidence="6">
    <location>
        <position position="127"/>
    </location>
    <ligand>
        <name>substrate</name>
    </ligand>
</feature>
<dbReference type="InterPro" id="IPR017853">
    <property type="entry name" value="GH"/>
</dbReference>
<comment type="subcellular location">
    <subcellularLocation>
        <location evidence="4">Secreted</location>
    </subcellularLocation>
</comment>
<keyword evidence="3 4" id="KW-0326">Glycosidase</keyword>
<dbReference type="EC" id="3.2.1.78" evidence="4"/>
<dbReference type="EMBL" id="BMDO01000001">
    <property type="protein sequence ID" value="GGI48988.1"/>
    <property type="molecule type" value="Genomic_DNA"/>
</dbReference>
<feature type="active site" description="Nucleophile" evidence="5 8">
    <location>
        <position position="294"/>
    </location>
</feature>
<protein>
    <recommendedName>
        <fullName evidence="4">Mannan endo-1,4-beta-mannosidase</fullName>
        <ecNumber evidence="4">3.2.1.78</ecNumber>
    </recommendedName>
</protein>
<dbReference type="AlphaFoldDB" id="A0A917J595"/>
<dbReference type="SUPFAM" id="SSF51445">
    <property type="entry name" value="(Trans)glycosidases"/>
    <property type="match status" value="1"/>
</dbReference>
<dbReference type="InterPro" id="IPR000805">
    <property type="entry name" value="Glyco_hydro_26"/>
</dbReference>
<dbReference type="InterPro" id="IPR022790">
    <property type="entry name" value="GH26_dom"/>
</dbReference>
<dbReference type="PROSITE" id="PS51764">
    <property type="entry name" value="GH26"/>
    <property type="match status" value="1"/>
</dbReference>
<dbReference type="Pfam" id="PF02156">
    <property type="entry name" value="Glyco_hydro_26"/>
    <property type="match status" value="1"/>
</dbReference>
<gene>
    <name evidence="10" type="ORF">GCM10011425_02000</name>
</gene>
<feature type="signal peptide" evidence="4">
    <location>
        <begin position="1"/>
        <end position="21"/>
    </location>
</feature>
<evidence type="ECO:0000256" key="3">
    <source>
        <dbReference type="ARBA" id="ARBA00023295"/>
    </source>
</evidence>
<evidence type="ECO:0000259" key="9">
    <source>
        <dbReference type="PROSITE" id="PS51764"/>
    </source>
</evidence>
<dbReference type="PRINTS" id="PR00739">
    <property type="entry name" value="GLHYDRLASE26"/>
</dbReference>
<sequence length="377" mass="43426">MKSILTKLTIALAALCQGAQAQQLYPPCDRKATVETHFLFSSMQRLQGAGALFGHHDATAYGVGWKFDKDRSDVKSVTGSYPAIYGWDLARMEHGSANDINGIPFKLQRKLIKQAYNRGGINTFCWHMDNPFNGKTAWDTTHNSAKEILPGGSAHQTYVTYLDRVAKYIRTLKGSEGEAIPLLFRPFHELTGNWFWWCRNACTPEEFKTLWRFTIDYLRNEKDLHNLLIVYSVADFDTKEDFLLRYPGDAYTDFLGFDNYCTKSVPDYQQKLGRRLALQQQIADEHHKLSCLAETGYEQIPMANWWTTVLQPELQKNNRTSYVLAWRNGRTDHYYTPYPGQVSEQDFIKFFNSQGNIFQNRLTPLAVYGKYIIQGTK</sequence>
<dbReference type="PANTHER" id="PTHR40079:SF4">
    <property type="entry name" value="GH26 DOMAIN-CONTAINING PROTEIN-RELATED"/>
    <property type="match status" value="1"/>
</dbReference>
<organism evidence="10 11">
    <name type="scientific">Mucilaginibacter galii</name>
    <dbReference type="NCBI Taxonomy" id="2005073"/>
    <lineage>
        <taxon>Bacteria</taxon>
        <taxon>Pseudomonadati</taxon>
        <taxon>Bacteroidota</taxon>
        <taxon>Sphingobacteriia</taxon>
        <taxon>Sphingobacteriales</taxon>
        <taxon>Sphingobacteriaceae</taxon>
        <taxon>Mucilaginibacter</taxon>
    </lineage>
</organism>
<accession>A0A917J595</accession>
<feature type="chain" id="PRO_5038205616" description="Mannan endo-1,4-beta-mannosidase" evidence="4">
    <location>
        <begin position="22"/>
        <end position="377"/>
    </location>
</feature>
<comment type="similarity">
    <text evidence="1 4 8">Belongs to the glycosyl hydrolase 26 family.</text>
</comment>
<proteinExistence type="inferred from homology"/>
<comment type="caution">
    <text evidence="10">The sequence shown here is derived from an EMBL/GenBank/DDBJ whole genome shotgun (WGS) entry which is preliminary data.</text>
</comment>
<keyword evidence="4" id="KW-0964">Secreted</keyword>
<dbReference type="Gene3D" id="3.20.20.80">
    <property type="entry name" value="Glycosidases"/>
    <property type="match status" value="1"/>
</dbReference>
<keyword evidence="11" id="KW-1185">Reference proteome</keyword>
<keyword evidence="4" id="KW-0732">Signal</keyword>
<evidence type="ECO:0000256" key="2">
    <source>
        <dbReference type="ARBA" id="ARBA00022801"/>
    </source>
</evidence>
<name>A0A917J595_9SPHI</name>
<comment type="catalytic activity">
    <reaction evidence="4">
        <text>Random hydrolysis of (1-&gt;4)-beta-D-mannosidic linkages in mannans, galactomannans and glucomannans.</text>
        <dbReference type="EC" id="3.2.1.78"/>
    </reaction>
</comment>
<dbReference type="GO" id="GO:0006080">
    <property type="term" value="P:substituted mannan metabolic process"/>
    <property type="evidence" value="ECO:0007669"/>
    <property type="project" value="UniProtKB-UniRule"/>
</dbReference>
<evidence type="ECO:0000313" key="11">
    <source>
        <dbReference type="Proteomes" id="UP000662074"/>
    </source>
</evidence>